<evidence type="ECO:0000256" key="1">
    <source>
        <dbReference type="SAM" id="Coils"/>
    </source>
</evidence>
<feature type="coiled-coil region" evidence="1">
    <location>
        <begin position="335"/>
        <end position="383"/>
    </location>
</feature>
<gene>
    <name evidence="2" type="ORF">IFM89_014746</name>
</gene>
<keyword evidence="3" id="KW-1185">Reference proteome</keyword>
<sequence length="385" mass="43269">MKLICWLARSKLGVDLHGPDEGLIHVGPKEKGTTSGWSNRAASPSSLNRGRITSQCFIGPFKARTASPIRQPLFLLTRVAFFLDSRNLQIKGKVMAEEVVELLSPRSLSQTNNVGKQEFEQGQSLANLQAKLLEVKTCIQGKPHVFSRLHTLNGIKHQEGVASLTSSDCPSEETSMGLSSRHGSLDECDCSLIGEVLKSIHMVNDLVEVLVKMVMMAETEISIEKEKVSLGQEEIKRKVLQIESMSAKVKEMERFSLSTNCLLNEMQQKVEDMVLETSRQRQRAAENEQELCRVKQDFESLRSYVSSLISVREMILSSEKHQTNEMQFERLVALASQLEGEKVKKEAEVKKLMTENIRLASLLDKKEAQLLAMNEQCKEMALKHL</sequence>
<evidence type="ECO:0000313" key="3">
    <source>
        <dbReference type="Proteomes" id="UP000631114"/>
    </source>
</evidence>
<name>A0A835INX8_9MAGN</name>
<dbReference type="OrthoDB" id="1888070at2759"/>
<comment type="caution">
    <text evidence="2">The sequence shown here is derived from an EMBL/GenBank/DDBJ whole genome shotgun (WGS) entry which is preliminary data.</text>
</comment>
<evidence type="ECO:0000313" key="2">
    <source>
        <dbReference type="EMBL" id="KAF9620809.1"/>
    </source>
</evidence>
<reference evidence="2 3" key="1">
    <citation type="submission" date="2020-10" db="EMBL/GenBank/DDBJ databases">
        <title>The Coptis chinensis genome and diversification of protoberbering-type alkaloids.</title>
        <authorList>
            <person name="Wang B."/>
            <person name="Shu S."/>
            <person name="Song C."/>
            <person name="Liu Y."/>
        </authorList>
    </citation>
    <scope>NUCLEOTIDE SEQUENCE [LARGE SCALE GENOMIC DNA]</scope>
    <source>
        <strain evidence="2">HL-2020</strain>
        <tissue evidence="2">Leaf</tissue>
    </source>
</reference>
<dbReference type="EMBL" id="JADFTS010000002">
    <property type="protein sequence ID" value="KAF9620809.1"/>
    <property type="molecule type" value="Genomic_DNA"/>
</dbReference>
<protein>
    <submittedName>
        <fullName evidence="2">Uncharacterized protein</fullName>
    </submittedName>
</protein>
<dbReference type="Proteomes" id="UP000631114">
    <property type="component" value="Unassembled WGS sequence"/>
</dbReference>
<keyword evidence="1" id="KW-0175">Coiled coil</keyword>
<accession>A0A835INX8</accession>
<dbReference type="AlphaFoldDB" id="A0A835INX8"/>
<organism evidence="2 3">
    <name type="scientific">Coptis chinensis</name>
    <dbReference type="NCBI Taxonomy" id="261450"/>
    <lineage>
        <taxon>Eukaryota</taxon>
        <taxon>Viridiplantae</taxon>
        <taxon>Streptophyta</taxon>
        <taxon>Embryophyta</taxon>
        <taxon>Tracheophyta</taxon>
        <taxon>Spermatophyta</taxon>
        <taxon>Magnoliopsida</taxon>
        <taxon>Ranunculales</taxon>
        <taxon>Ranunculaceae</taxon>
        <taxon>Coptidoideae</taxon>
        <taxon>Coptis</taxon>
    </lineage>
</organism>
<proteinExistence type="predicted"/>